<keyword evidence="2 4" id="KW-0813">Transport</keyword>
<dbReference type="EMBL" id="JABBJJ010000364">
    <property type="protein sequence ID" value="NMO21901.1"/>
    <property type="molecule type" value="Genomic_DNA"/>
</dbReference>
<dbReference type="PANTHER" id="PTHR42953:SF2">
    <property type="entry name" value="ADHESION PROTEIN"/>
    <property type="match status" value="1"/>
</dbReference>
<protein>
    <submittedName>
        <fullName evidence="6">Zinc ABC transporter substrate-binding protein</fullName>
    </submittedName>
</protein>
<evidence type="ECO:0000256" key="4">
    <source>
        <dbReference type="RuleBase" id="RU003512"/>
    </source>
</evidence>
<feature type="signal peptide" evidence="5">
    <location>
        <begin position="1"/>
        <end position="21"/>
    </location>
</feature>
<accession>A0A848LW90</accession>
<name>A0A848LW90_9BACT</name>
<dbReference type="GO" id="GO:0030001">
    <property type="term" value="P:metal ion transport"/>
    <property type="evidence" value="ECO:0007669"/>
    <property type="project" value="InterPro"/>
</dbReference>
<dbReference type="GO" id="GO:0007155">
    <property type="term" value="P:cell adhesion"/>
    <property type="evidence" value="ECO:0007669"/>
    <property type="project" value="InterPro"/>
</dbReference>
<dbReference type="PANTHER" id="PTHR42953">
    <property type="entry name" value="HIGH-AFFINITY ZINC UPTAKE SYSTEM PROTEIN ZNUA-RELATED"/>
    <property type="match status" value="1"/>
</dbReference>
<dbReference type="InterPro" id="IPR006129">
    <property type="entry name" value="AdhesinB"/>
</dbReference>
<comment type="caution">
    <text evidence="6">The sequence shown here is derived from an EMBL/GenBank/DDBJ whole genome shotgun (WGS) entry which is preliminary data.</text>
</comment>
<evidence type="ECO:0000256" key="2">
    <source>
        <dbReference type="ARBA" id="ARBA00022448"/>
    </source>
</evidence>
<keyword evidence="3 5" id="KW-0732">Signal</keyword>
<dbReference type="Pfam" id="PF01297">
    <property type="entry name" value="ZnuA"/>
    <property type="match status" value="1"/>
</dbReference>
<dbReference type="RefSeq" id="WP_169351069.1">
    <property type="nucleotide sequence ID" value="NZ_JABBJJ010000364.1"/>
</dbReference>
<keyword evidence="7" id="KW-1185">Reference proteome</keyword>
<dbReference type="Proteomes" id="UP000518300">
    <property type="component" value="Unassembled WGS sequence"/>
</dbReference>
<dbReference type="GO" id="GO:0046872">
    <property type="term" value="F:metal ion binding"/>
    <property type="evidence" value="ECO:0007669"/>
    <property type="project" value="InterPro"/>
</dbReference>
<evidence type="ECO:0000256" key="3">
    <source>
        <dbReference type="ARBA" id="ARBA00022729"/>
    </source>
</evidence>
<evidence type="ECO:0000313" key="6">
    <source>
        <dbReference type="EMBL" id="NMO21901.1"/>
    </source>
</evidence>
<dbReference type="AlphaFoldDB" id="A0A848LW90"/>
<reference evidence="6 7" key="1">
    <citation type="submission" date="2020-04" db="EMBL/GenBank/DDBJ databases">
        <title>Draft genome of Pyxidicoccus fallax type strain.</title>
        <authorList>
            <person name="Whitworth D.E."/>
        </authorList>
    </citation>
    <scope>NUCLEOTIDE SEQUENCE [LARGE SCALE GENOMIC DNA]</scope>
    <source>
        <strain evidence="6 7">DSM 14698</strain>
    </source>
</reference>
<evidence type="ECO:0000256" key="1">
    <source>
        <dbReference type="ARBA" id="ARBA00011028"/>
    </source>
</evidence>
<feature type="chain" id="PRO_5032967231" evidence="5">
    <location>
        <begin position="22"/>
        <end position="305"/>
    </location>
</feature>
<gene>
    <name evidence="6" type="ORF">HG543_44675</name>
</gene>
<organism evidence="6 7">
    <name type="scientific">Pyxidicoccus fallax</name>
    <dbReference type="NCBI Taxonomy" id="394095"/>
    <lineage>
        <taxon>Bacteria</taxon>
        <taxon>Pseudomonadati</taxon>
        <taxon>Myxococcota</taxon>
        <taxon>Myxococcia</taxon>
        <taxon>Myxococcales</taxon>
        <taxon>Cystobacterineae</taxon>
        <taxon>Myxococcaceae</taxon>
        <taxon>Pyxidicoccus</taxon>
    </lineage>
</organism>
<dbReference type="PRINTS" id="PR00690">
    <property type="entry name" value="ADHESNFAMILY"/>
</dbReference>
<dbReference type="InterPro" id="IPR050492">
    <property type="entry name" value="Bact_metal-bind_prot9"/>
</dbReference>
<dbReference type="SUPFAM" id="SSF53807">
    <property type="entry name" value="Helical backbone' metal receptor"/>
    <property type="match status" value="1"/>
</dbReference>
<evidence type="ECO:0000313" key="7">
    <source>
        <dbReference type="Proteomes" id="UP000518300"/>
    </source>
</evidence>
<dbReference type="Gene3D" id="3.40.50.1980">
    <property type="entry name" value="Nitrogenase molybdenum iron protein domain"/>
    <property type="match status" value="2"/>
</dbReference>
<dbReference type="PRINTS" id="PR00691">
    <property type="entry name" value="ADHESINB"/>
</dbReference>
<proteinExistence type="inferred from homology"/>
<sequence length="305" mass="33177">MSRFLLLLTVVLGLVPTVARAALRVVTTVPDLAAIARAVGGDRVTVQSLALPTQDPHFVDARPSLVLDLNRADLLLAVGLELEVGWLGTLQTGARNARIQSGGRGFLDCSRLVERLGVPAGRVDRSMGDIHPGGNPHYLYDPRAAMRVARGIAERLGELDPEGKAAYAAGLQRFTSELEAARAGWEKRLASLRGMPLVTYHESFPYLASWLGFQTVAFIEPKPGIPPNPSHVAQVISLARSRQVRLVLQESYYPDTTVRLVADKVGAQFVRIPAGTDVRAGQSYREHIEEIVTLLERALKAKETP</sequence>
<dbReference type="InterPro" id="IPR006128">
    <property type="entry name" value="Lipoprotein_PsaA-like"/>
</dbReference>
<dbReference type="InterPro" id="IPR006127">
    <property type="entry name" value="ZnuA-like"/>
</dbReference>
<evidence type="ECO:0000256" key="5">
    <source>
        <dbReference type="SAM" id="SignalP"/>
    </source>
</evidence>
<comment type="similarity">
    <text evidence="1 4">Belongs to the bacterial solute-binding protein 9 family.</text>
</comment>